<evidence type="ECO:0000313" key="2">
    <source>
        <dbReference type="EMBL" id="MBB6440094.1"/>
    </source>
</evidence>
<comment type="caution">
    <text evidence="2">The sequence shown here is derived from an EMBL/GenBank/DDBJ whole genome shotgun (WGS) entry which is preliminary data.</text>
</comment>
<evidence type="ECO:0008006" key="4">
    <source>
        <dbReference type="Google" id="ProtNLM"/>
    </source>
</evidence>
<reference evidence="2 3" key="1">
    <citation type="submission" date="2020-08" db="EMBL/GenBank/DDBJ databases">
        <title>Genomic Encyclopedia of Type Strains, Phase IV (KMG-IV): sequencing the most valuable type-strain genomes for metagenomic binning, comparative biology and taxonomic classification.</title>
        <authorList>
            <person name="Goeker M."/>
        </authorList>
    </citation>
    <scope>NUCLEOTIDE SEQUENCE [LARGE SCALE GENOMIC DNA]</scope>
    <source>
        <strain evidence="2 3">DSM 40141</strain>
    </source>
</reference>
<accession>A0A7X0HLY6</accession>
<dbReference type="EMBL" id="JACHEM010000038">
    <property type="protein sequence ID" value="MBB6440094.1"/>
    <property type="molecule type" value="Genomic_DNA"/>
</dbReference>
<gene>
    <name evidence="2" type="ORF">HNQ79_006607</name>
</gene>
<organism evidence="2 3">
    <name type="scientific">Streptomyces candidus</name>
    <dbReference type="NCBI Taxonomy" id="67283"/>
    <lineage>
        <taxon>Bacteria</taxon>
        <taxon>Bacillati</taxon>
        <taxon>Actinomycetota</taxon>
        <taxon>Actinomycetes</taxon>
        <taxon>Kitasatosporales</taxon>
        <taxon>Streptomycetaceae</taxon>
        <taxon>Streptomyces</taxon>
    </lineage>
</organism>
<keyword evidence="3" id="KW-1185">Reference proteome</keyword>
<dbReference type="Proteomes" id="UP000540423">
    <property type="component" value="Unassembled WGS sequence"/>
</dbReference>
<proteinExistence type="predicted"/>
<evidence type="ECO:0000256" key="1">
    <source>
        <dbReference type="SAM" id="MobiDB-lite"/>
    </source>
</evidence>
<feature type="region of interest" description="Disordered" evidence="1">
    <location>
        <begin position="57"/>
        <end position="79"/>
    </location>
</feature>
<evidence type="ECO:0000313" key="3">
    <source>
        <dbReference type="Proteomes" id="UP000540423"/>
    </source>
</evidence>
<protein>
    <recommendedName>
        <fullName evidence="4">DNA-binding protein</fullName>
    </recommendedName>
</protein>
<dbReference type="AlphaFoldDB" id="A0A7X0HLY6"/>
<dbReference type="RefSeq" id="WP_185036557.1">
    <property type="nucleotide sequence ID" value="NZ_BNBN01000053.1"/>
</dbReference>
<sequence length="79" mass="8782">MASRDPILVVEADAVYYTRRPASTIRRWAHEGRIQRYGSGRGKVRYNVNELPAATTDEWTGEVTLGDPPPLPGRQSEAA</sequence>
<name>A0A7X0HLY6_9ACTN</name>